<comment type="catalytic activity">
    <reaction evidence="2">
        <text>a D-aminoacyl-tRNA + H2O = a tRNA + a D-alpha-amino acid + H(+)</text>
        <dbReference type="Rhea" id="RHEA:13953"/>
        <dbReference type="Rhea" id="RHEA-COMP:10123"/>
        <dbReference type="Rhea" id="RHEA-COMP:10124"/>
        <dbReference type="ChEBI" id="CHEBI:15377"/>
        <dbReference type="ChEBI" id="CHEBI:15378"/>
        <dbReference type="ChEBI" id="CHEBI:59871"/>
        <dbReference type="ChEBI" id="CHEBI:78442"/>
        <dbReference type="ChEBI" id="CHEBI:79333"/>
        <dbReference type="EC" id="3.1.1.96"/>
    </reaction>
</comment>
<keyword evidence="2" id="KW-0963">Cytoplasm</keyword>
<keyword evidence="2" id="KW-0820">tRNA-binding</keyword>
<dbReference type="RefSeq" id="WP_143937500.1">
    <property type="nucleotide sequence ID" value="NZ_VKKG01000002.1"/>
</dbReference>
<dbReference type="EC" id="3.1.1.-" evidence="2"/>
<evidence type="ECO:0000256" key="2">
    <source>
        <dbReference type="HAMAP-Rule" id="MF_00518"/>
    </source>
</evidence>
<dbReference type="EC" id="3.1.1.96" evidence="2"/>
<organism evidence="3 4">
    <name type="scientific">Tessaracoccus rhinocerotis</name>
    <dbReference type="NCBI Taxonomy" id="1689449"/>
    <lineage>
        <taxon>Bacteria</taxon>
        <taxon>Bacillati</taxon>
        <taxon>Actinomycetota</taxon>
        <taxon>Actinomycetes</taxon>
        <taxon>Propionibacteriales</taxon>
        <taxon>Propionibacteriaceae</taxon>
        <taxon>Tessaracoccus</taxon>
    </lineage>
</organism>
<dbReference type="GO" id="GO:0051500">
    <property type="term" value="F:D-tyrosyl-tRNA(Tyr) deacylase activity"/>
    <property type="evidence" value="ECO:0007669"/>
    <property type="project" value="TreeGrafter"/>
</dbReference>
<reference evidence="3 4" key="1">
    <citation type="submission" date="2019-07" db="EMBL/GenBank/DDBJ databases">
        <authorList>
            <person name="Zhou L.-Y."/>
        </authorList>
    </citation>
    <scope>NUCLEOTIDE SEQUENCE [LARGE SCALE GENOMIC DNA]</scope>
    <source>
        <strain evidence="3 4">YIM 101269</strain>
    </source>
</reference>
<dbReference type="HAMAP" id="MF_00518">
    <property type="entry name" value="Deacylase_Dtd"/>
    <property type="match status" value="1"/>
</dbReference>
<dbReference type="InterPro" id="IPR023509">
    <property type="entry name" value="DTD-like_sf"/>
</dbReference>
<dbReference type="EMBL" id="VKKG01000002">
    <property type="protein sequence ID" value="TRY18605.1"/>
    <property type="molecule type" value="Genomic_DNA"/>
</dbReference>
<dbReference type="NCBIfam" id="TIGR00256">
    <property type="entry name" value="D-aminoacyl-tRNA deacylase"/>
    <property type="match status" value="1"/>
</dbReference>
<comment type="subcellular location">
    <subcellularLocation>
        <location evidence="2">Cytoplasm</location>
    </subcellularLocation>
</comment>
<dbReference type="PANTHER" id="PTHR10472">
    <property type="entry name" value="D-TYROSYL-TRNA TYR DEACYLASE"/>
    <property type="match status" value="1"/>
</dbReference>
<dbReference type="OrthoDB" id="9801395at2"/>
<comment type="domain">
    <text evidence="2">A Gly-cisPro motif from one monomer fits into the active site of the other monomer to allow specific chiral rejection of L-amino acids.</text>
</comment>
<dbReference type="GO" id="GO:0005737">
    <property type="term" value="C:cytoplasm"/>
    <property type="evidence" value="ECO:0007669"/>
    <property type="project" value="UniProtKB-SubCell"/>
</dbReference>
<dbReference type="SUPFAM" id="SSF69500">
    <property type="entry name" value="DTD-like"/>
    <property type="match status" value="1"/>
</dbReference>
<dbReference type="GO" id="GO:0043908">
    <property type="term" value="F:Ser(Gly)-tRNA(Ala) hydrolase activity"/>
    <property type="evidence" value="ECO:0007669"/>
    <property type="project" value="UniProtKB-UniRule"/>
</dbReference>
<keyword evidence="2" id="KW-0694">RNA-binding</keyword>
<keyword evidence="4" id="KW-1185">Reference proteome</keyword>
<comment type="subunit">
    <text evidence="2">Homodimer.</text>
</comment>
<dbReference type="GO" id="GO:0019478">
    <property type="term" value="P:D-amino acid catabolic process"/>
    <property type="evidence" value="ECO:0007669"/>
    <property type="project" value="UniProtKB-UniRule"/>
</dbReference>
<name>A0A553K1P3_9ACTN</name>
<dbReference type="Proteomes" id="UP000317638">
    <property type="component" value="Unassembled WGS sequence"/>
</dbReference>
<dbReference type="GO" id="GO:0000049">
    <property type="term" value="F:tRNA binding"/>
    <property type="evidence" value="ECO:0007669"/>
    <property type="project" value="UniProtKB-UniRule"/>
</dbReference>
<dbReference type="InterPro" id="IPR003732">
    <property type="entry name" value="Daa-tRNA_deacyls_DTD"/>
</dbReference>
<dbReference type="Gene3D" id="3.50.80.10">
    <property type="entry name" value="D-tyrosyl-tRNA(Tyr) deacylase"/>
    <property type="match status" value="1"/>
</dbReference>
<evidence type="ECO:0000256" key="1">
    <source>
        <dbReference type="ARBA" id="ARBA00009673"/>
    </source>
</evidence>
<dbReference type="GO" id="GO:0106026">
    <property type="term" value="F:Gly-tRNA(Ala) deacylase activity"/>
    <property type="evidence" value="ECO:0007669"/>
    <property type="project" value="UniProtKB-UniRule"/>
</dbReference>
<dbReference type="AlphaFoldDB" id="A0A553K1P3"/>
<feature type="short sequence motif" description="Gly-cisPro motif, important for rejection of L-amino acids" evidence="2">
    <location>
        <begin position="133"/>
        <end position="134"/>
    </location>
</feature>
<evidence type="ECO:0000313" key="3">
    <source>
        <dbReference type="EMBL" id="TRY18605.1"/>
    </source>
</evidence>
<keyword evidence="2 3" id="KW-0378">Hydrolase</keyword>
<comment type="similarity">
    <text evidence="1 2">Belongs to the DTD family.</text>
</comment>
<sequence>MRALVTRVSTASVTVDGEVVSELPRPGLLVLAGVARDEDPARVRWLAARIHRLRILDGARSVAQTGAPVLVVSQFTLHASTRKGGVPSWSRAAPSGEAAPLVELLCAELEALGAEVHRGRFGAHMEVASVNDGPVTIWLDSAQPDY</sequence>
<dbReference type="PANTHER" id="PTHR10472:SF5">
    <property type="entry name" value="D-AMINOACYL-TRNA DEACYLASE 1"/>
    <property type="match status" value="1"/>
</dbReference>
<comment type="function">
    <text evidence="2">An aminoacyl-tRNA editing enzyme that deacylates mischarged D-aminoacyl-tRNAs. Also deacylates mischarged glycyl-tRNA(Ala), protecting cells against glycine mischarging by AlaRS. Acts via tRNA-based rather than protein-based catalysis; rejects L-amino acids rather than detecting D-amino acids in the active site. By recycling D-aminoacyl-tRNA to D-amino acids and free tRNA molecules, this enzyme counteracts the toxicity associated with the formation of D-aminoacyl-tRNA entities in vivo and helps enforce protein L-homochirality.</text>
</comment>
<evidence type="ECO:0000313" key="4">
    <source>
        <dbReference type="Proteomes" id="UP000317638"/>
    </source>
</evidence>
<gene>
    <name evidence="2" type="primary">dtd</name>
    <name evidence="3" type="ORF">FOJ82_05640</name>
</gene>
<proteinExistence type="inferred from homology"/>
<accession>A0A553K1P3</accession>
<protein>
    <recommendedName>
        <fullName evidence="2">D-aminoacyl-tRNA deacylase</fullName>
        <shortName evidence="2">DTD</shortName>
        <ecNumber evidence="2">3.1.1.96</ecNumber>
    </recommendedName>
    <alternativeName>
        <fullName evidence="2">Gly-tRNA(Ala) deacylase</fullName>
        <ecNumber evidence="2">3.1.1.-</ecNumber>
    </alternativeName>
</protein>
<dbReference type="Pfam" id="PF02580">
    <property type="entry name" value="Tyr_Deacylase"/>
    <property type="match status" value="1"/>
</dbReference>
<comment type="caution">
    <text evidence="3">The sequence shown here is derived from an EMBL/GenBank/DDBJ whole genome shotgun (WGS) entry which is preliminary data.</text>
</comment>
<comment type="catalytic activity">
    <reaction evidence="2">
        <text>glycyl-tRNA(Ala) + H2O = tRNA(Ala) + glycine + H(+)</text>
        <dbReference type="Rhea" id="RHEA:53744"/>
        <dbReference type="Rhea" id="RHEA-COMP:9657"/>
        <dbReference type="Rhea" id="RHEA-COMP:13640"/>
        <dbReference type="ChEBI" id="CHEBI:15377"/>
        <dbReference type="ChEBI" id="CHEBI:15378"/>
        <dbReference type="ChEBI" id="CHEBI:57305"/>
        <dbReference type="ChEBI" id="CHEBI:78442"/>
        <dbReference type="ChEBI" id="CHEBI:78522"/>
    </reaction>
</comment>